<dbReference type="AlphaFoldDB" id="A0A0A9A4I5"/>
<dbReference type="EMBL" id="GBRH01253042">
    <property type="protein sequence ID" value="JAD44853.1"/>
    <property type="molecule type" value="Transcribed_RNA"/>
</dbReference>
<evidence type="ECO:0000313" key="2">
    <source>
        <dbReference type="EMBL" id="JAD44853.1"/>
    </source>
</evidence>
<accession>A0A0A9A4I5</accession>
<sequence>MSRCGPRLNSTVRCRNDSNWSNTKRLSKYQGTSSSTNTVMGSKHSLDVW</sequence>
<protein>
    <submittedName>
        <fullName evidence="2">Uncharacterized protein</fullName>
    </submittedName>
</protein>
<organism evidence="2">
    <name type="scientific">Arundo donax</name>
    <name type="common">Giant reed</name>
    <name type="synonym">Donax arundinaceus</name>
    <dbReference type="NCBI Taxonomy" id="35708"/>
    <lineage>
        <taxon>Eukaryota</taxon>
        <taxon>Viridiplantae</taxon>
        <taxon>Streptophyta</taxon>
        <taxon>Embryophyta</taxon>
        <taxon>Tracheophyta</taxon>
        <taxon>Spermatophyta</taxon>
        <taxon>Magnoliopsida</taxon>
        <taxon>Liliopsida</taxon>
        <taxon>Poales</taxon>
        <taxon>Poaceae</taxon>
        <taxon>PACMAD clade</taxon>
        <taxon>Arundinoideae</taxon>
        <taxon>Arundineae</taxon>
        <taxon>Arundo</taxon>
    </lineage>
</organism>
<proteinExistence type="predicted"/>
<reference evidence="2" key="1">
    <citation type="submission" date="2014-09" db="EMBL/GenBank/DDBJ databases">
        <authorList>
            <person name="Magalhaes I.L.F."/>
            <person name="Oliveira U."/>
            <person name="Santos F.R."/>
            <person name="Vidigal T.H.D.A."/>
            <person name="Brescovit A.D."/>
            <person name="Santos A.J."/>
        </authorList>
    </citation>
    <scope>NUCLEOTIDE SEQUENCE</scope>
    <source>
        <tissue evidence="2">Shoot tissue taken approximately 20 cm above the soil surface</tissue>
    </source>
</reference>
<reference evidence="2" key="2">
    <citation type="journal article" date="2015" name="Data Brief">
        <title>Shoot transcriptome of the giant reed, Arundo donax.</title>
        <authorList>
            <person name="Barrero R.A."/>
            <person name="Guerrero F.D."/>
            <person name="Moolhuijzen P."/>
            <person name="Goolsby J.A."/>
            <person name="Tidwell J."/>
            <person name="Bellgard S.E."/>
            <person name="Bellgard M.I."/>
        </authorList>
    </citation>
    <scope>NUCLEOTIDE SEQUENCE</scope>
    <source>
        <tissue evidence="2">Shoot tissue taken approximately 20 cm above the soil surface</tissue>
    </source>
</reference>
<name>A0A0A9A4I5_ARUDO</name>
<feature type="region of interest" description="Disordered" evidence="1">
    <location>
        <begin position="25"/>
        <end position="49"/>
    </location>
</feature>
<feature type="compositionally biased region" description="Polar residues" evidence="1">
    <location>
        <begin position="25"/>
        <end position="40"/>
    </location>
</feature>
<evidence type="ECO:0000256" key="1">
    <source>
        <dbReference type="SAM" id="MobiDB-lite"/>
    </source>
</evidence>